<protein>
    <submittedName>
        <fullName evidence="2">Uncharacterized protein</fullName>
    </submittedName>
</protein>
<evidence type="ECO:0000256" key="1">
    <source>
        <dbReference type="SAM" id="MobiDB-lite"/>
    </source>
</evidence>
<accession>A0A8T0SBD5</accession>
<organism evidence="2 3">
    <name type="scientific">Panicum virgatum</name>
    <name type="common">Blackwell switchgrass</name>
    <dbReference type="NCBI Taxonomy" id="38727"/>
    <lineage>
        <taxon>Eukaryota</taxon>
        <taxon>Viridiplantae</taxon>
        <taxon>Streptophyta</taxon>
        <taxon>Embryophyta</taxon>
        <taxon>Tracheophyta</taxon>
        <taxon>Spermatophyta</taxon>
        <taxon>Magnoliopsida</taxon>
        <taxon>Liliopsida</taxon>
        <taxon>Poales</taxon>
        <taxon>Poaceae</taxon>
        <taxon>PACMAD clade</taxon>
        <taxon>Panicoideae</taxon>
        <taxon>Panicodae</taxon>
        <taxon>Paniceae</taxon>
        <taxon>Panicinae</taxon>
        <taxon>Panicum</taxon>
        <taxon>Panicum sect. Hiantes</taxon>
    </lineage>
</organism>
<dbReference type="AlphaFoldDB" id="A0A8T0SBD5"/>
<gene>
    <name evidence="2" type="ORF">PVAP13_5KG022000</name>
</gene>
<reference evidence="2" key="1">
    <citation type="submission" date="2020-05" db="EMBL/GenBank/DDBJ databases">
        <title>WGS assembly of Panicum virgatum.</title>
        <authorList>
            <person name="Lovell J.T."/>
            <person name="Jenkins J."/>
            <person name="Shu S."/>
            <person name="Juenger T.E."/>
            <person name="Schmutz J."/>
        </authorList>
    </citation>
    <scope>NUCLEOTIDE SEQUENCE</scope>
    <source>
        <strain evidence="2">AP13</strain>
    </source>
</reference>
<feature type="region of interest" description="Disordered" evidence="1">
    <location>
        <begin position="1"/>
        <end position="34"/>
    </location>
</feature>
<proteinExistence type="predicted"/>
<dbReference type="Proteomes" id="UP000823388">
    <property type="component" value="Chromosome 5K"/>
</dbReference>
<comment type="caution">
    <text evidence="2">The sequence shown here is derived from an EMBL/GenBank/DDBJ whole genome shotgun (WGS) entry which is preliminary data.</text>
</comment>
<name>A0A8T0SBD5_PANVG</name>
<evidence type="ECO:0000313" key="3">
    <source>
        <dbReference type="Proteomes" id="UP000823388"/>
    </source>
</evidence>
<sequence>MGAADAAPWKSCPFPYPDTHATHQSRLPRRDEASSWLAGASSHAAQQGLVVRLWAGGAEETVGMTGDVRDQSRRRGVDEDAAAATVRPAVVRCERGWWRQSISQSRPGFTKLWVTGPV</sequence>
<dbReference type="EMBL" id="CM029045">
    <property type="protein sequence ID" value="KAG2594804.1"/>
    <property type="molecule type" value="Genomic_DNA"/>
</dbReference>
<evidence type="ECO:0000313" key="2">
    <source>
        <dbReference type="EMBL" id="KAG2594804.1"/>
    </source>
</evidence>
<keyword evidence="3" id="KW-1185">Reference proteome</keyword>